<proteinExistence type="predicted"/>
<keyword evidence="1" id="KW-0472">Membrane</keyword>
<protein>
    <submittedName>
        <fullName evidence="3">Aminopeptidase</fullName>
    </submittedName>
</protein>
<feature type="domain" description="Peptidase M28" evidence="2">
    <location>
        <begin position="157"/>
        <end position="367"/>
    </location>
</feature>
<keyword evidence="1" id="KW-1133">Transmembrane helix</keyword>
<dbReference type="PANTHER" id="PTHR12147">
    <property type="entry name" value="METALLOPEPTIDASE M28 FAMILY MEMBER"/>
    <property type="match status" value="1"/>
</dbReference>
<sequence length="379" mass="42965">MSLGFSKASDFDSVASEYRWMNQLRIKVGQIITNLWVRRRHRCPAGAIAVVLLMFLLGYSWLDLQSPAQCGREEGIHLQPLDSLAVTQVNVQSTQEKREVELKEQLRTHLGEIVRERDPYLNTGGHFYVQQYIRQQLGQWGNVDTHEFTVRGKVHQNLVLNLPAARSNKRPLLLIGAHYDAVPGSPGADDNATGVAVLLELARSLFQEPANYPVRLVAFDMEEYGLLGSTEYAAALRQQQQPLRLMISLEMLGYRDQRVGSQRYPAGLKRFYPNCGNFMALIGNWQTLPDLFRLSDRLRKVGVPSEWLPAGQRGTLIPATRLSDHAPFWDQGYRAMMVTDTAFLRNPHYHQQSDRIDTLDLDFLTAVCRGLAVGIRHLA</sequence>
<dbReference type="PANTHER" id="PTHR12147:SF26">
    <property type="entry name" value="PEPTIDASE M28 DOMAIN-CONTAINING PROTEIN"/>
    <property type="match status" value="1"/>
</dbReference>
<feature type="transmembrane region" description="Helical" evidence="1">
    <location>
        <begin position="43"/>
        <end position="62"/>
    </location>
</feature>
<evidence type="ECO:0000256" key="1">
    <source>
        <dbReference type="SAM" id="Phobius"/>
    </source>
</evidence>
<reference evidence="3" key="1">
    <citation type="submission" date="2020-02" db="EMBL/GenBank/DDBJ databases">
        <authorList>
            <person name="Meier V. D."/>
        </authorList>
    </citation>
    <scope>NUCLEOTIDE SEQUENCE</scope>
    <source>
        <strain evidence="3">AVDCRST_MAG81</strain>
    </source>
</reference>
<dbReference type="AlphaFoldDB" id="A0A6J4VDB5"/>
<dbReference type="Gene3D" id="3.40.630.10">
    <property type="entry name" value="Zn peptidases"/>
    <property type="match status" value="1"/>
</dbReference>
<dbReference type="EMBL" id="CADCWO010000121">
    <property type="protein sequence ID" value="CAA9575816.1"/>
    <property type="molecule type" value="Genomic_DNA"/>
</dbReference>
<dbReference type="Pfam" id="PF04389">
    <property type="entry name" value="Peptidase_M28"/>
    <property type="match status" value="1"/>
</dbReference>
<dbReference type="InterPro" id="IPR045175">
    <property type="entry name" value="M28_fam"/>
</dbReference>
<keyword evidence="3" id="KW-0031">Aminopeptidase</keyword>
<dbReference type="GO" id="GO:0004177">
    <property type="term" value="F:aminopeptidase activity"/>
    <property type="evidence" value="ECO:0007669"/>
    <property type="project" value="UniProtKB-KW"/>
</dbReference>
<dbReference type="GO" id="GO:0008235">
    <property type="term" value="F:metalloexopeptidase activity"/>
    <property type="evidence" value="ECO:0007669"/>
    <property type="project" value="InterPro"/>
</dbReference>
<keyword evidence="1" id="KW-0812">Transmembrane</keyword>
<evidence type="ECO:0000313" key="3">
    <source>
        <dbReference type="EMBL" id="CAA9575816.1"/>
    </source>
</evidence>
<organism evidence="3">
    <name type="scientific">uncultured Synechococcales cyanobacterium</name>
    <dbReference type="NCBI Taxonomy" id="1936017"/>
    <lineage>
        <taxon>Bacteria</taxon>
        <taxon>Bacillati</taxon>
        <taxon>Cyanobacteriota</taxon>
        <taxon>Cyanophyceae</taxon>
        <taxon>Synechococcales</taxon>
        <taxon>environmental samples</taxon>
    </lineage>
</organism>
<dbReference type="InterPro" id="IPR007484">
    <property type="entry name" value="Peptidase_M28"/>
</dbReference>
<gene>
    <name evidence="3" type="ORF">AVDCRST_MAG81-2316</name>
</gene>
<dbReference type="GO" id="GO:0006508">
    <property type="term" value="P:proteolysis"/>
    <property type="evidence" value="ECO:0007669"/>
    <property type="project" value="InterPro"/>
</dbReference>
<name>A0A6J4VDB5_9CYAN</name>
<dbReference type="SUPFAM" id="SSF53187">
    <property type="entry name" value="Zn-dependent exopeptidases"/>
    <property type="match status" value="1"/>
</dbReference>
<evidence type="ECO:0000259" key="2">
    <source>
        <dbReference type="Pfam" id="PF04389"/>
    </source>
</evidence>
<accession>A0A6J4VDB5</accession>
<keyword evidence="3" id="KW-0378">Hydrolase</keyword>
<keyword evidence="3" id="KW-0645">Protease</keyword>